<dbReference type="PANTHER" id="PTHR11736">
    <property type="entry name" value="MELANOMA-ASSOCIATED ANTIGEN MAGE ANTIGEN"/>
    <property type="match status" value="1"/>
</dbReference>
<dbReference type="InterPro" id="IPR037445">
    <property type="entry name" value="MAGE"/>
</dbReference>
<gene>
    <name evidence="3" type="ORF">H072_1736</name>
</gene>
<feature type="domain" description="MAGE" evidence="2">
    <location>
        <begin position="153"/>
        <end position="384"/>
    </location>
</feature>
<evidence type="ECO:0000256" key="1">
    <source>
        <dbReference type="SAM" id="MobiDB-lite"/>
    </source>
</evidence>
<dbReference type="eggNOG" id="KOG4562">
    <property type="taxonomic scope" value="Eukaryota"/>
</dbReference>
<name>S8AMY0_DACHA</name>
<feature type="compositionally biased region" description="Polar residues" evidence="1">
    <location>
        <begin position="53"/>
        <end position="67"/>
    </location>
</feature>
<dbReference type="GO" id="GO:0005634">
    <property type="term" value="C:nucleus"/>
    <property type="evidence" value="ECO:0007669"/>
    <property type="project" value="TreeGrafter"/>
</dbReference>
<evidence type="ECO:0000259" key="2">
    <source>
        <dbReference type="SMART" id="SM01373"/>
    </source>
</evidence>
<feature type="compositionally biased region" description="Acidic residues" evidence="1">
    <location>
        <begin position="77"/>
        <end position="89"/>
    </location>
</feature>
<dbReference type="OMA" id="GMQMVEQ"/>
<dbReference type="Pfam" id="PF01454">
    <property type="entry name" value="MAGE"/>
    <property type="match status" value="1"/>
</dbReference>
<dbReference type="OrthoDB" id="205198at2759"/>
<feature type="region of interest" description="Disordered" evidence="1">
    <location>
        <begin position="410"/>
        <end position="472"/>
    </location>
</feature>
<dbReference type="AlphaFoldDB" id="S8AMY0"/>
<dbReference type="GO" id="GO:0006281">
    <property type="term" value="P:DNA repair"/>
    <property type="evidence" value="ECO:0007669"/>
    <property type="project" value="TreeGrafter"/>
</dbReference>
<dbReference type="HOGENOM" id="CLU_048908_1_0_1"/>
<evidence type="ECO:0000313" key="4">
    <source>
        <dbReference type="Proteomes" id="UP000015100"/>
    </source>
</evidence>
<dbReference type="Gene3D" id="1.10.10.1200">
    <property type="entry name" value="MAGE homology domain, winged helix WH1 motif"/>
    <property type="match status" value="1"/>
</dbReference>
<dbReference type="InterPro" id="IPR041898">
    <property type="entry name" value="MAGE_WH1"/>
</dbReference>
<dbReference type="SMART" id="SM01373">
    <property type="entry name" value="MAGE"/>
    <property type="match status" value="1"/>
</dbReference>
<evidence type="ECO:0000313" key="3">
    <source>
        <dbReference type="EMBL" id="EPS44275.1"/>
    </source>
</evidence>
<dbReference type="STRING" id="1284197.S8AMY0"/>
<dbReference type="InterPro" id="IPR002190">
    <property type="entry name" value="MHD_dom"/>
</dbReference>
<reference evidence="3 4" key="1">
    <citation type="journal article" date="2013" name="PLoS Genet.">
        <title>Genomic mechanisms accounting for the adaptation to parasitism in nematode-trapping fungi.</title>
        <authorList>
            <person name="Meerupati T."/>
            <person name="Andersson K.M."/>
            <person name="Friman E."/>
            <person name="Kumar D."/>
            <person name="Tunlid A."/>
            <person name="Ahren D."/>
        </authorList>
    </citation>
    <scope>NUCLEOTIDE SEQUENCE [LARGE SCALE GENOMIC DNA]</scope>
    <source>
        <strain evidence="3 4">CBS 200.50</strain>
    </source>
</reference>
<protein>
    <recommendedName>
        <fullName evidence="2">MAGE domain-containing protein</fullName>
    </recommendedName>
</protein>
<feature type="region of interest" description="Disordered" evidence="1">
    <location>
        <begin position="1"/>
        <end position="147"/>
    </location>
</feature>
<feature type="compositionally biased region" description="Basic and acidic residues" evidence="1">
    <location>
        <begin position="410"/>
        <end position="422"/>
    </location>
</feature>
<dbReference type="Proteomes" id="UP000015100">
    <property type="component" value="Unassembled WGS sequence"/>
</dbReference>
<reference evidence="4" key="2">
    <citation type="submission" date="2013-04" db="EMBL/GenBank/DDBJ databases">
        <title>Genomic mechanisms accounting for the adaptation to parasitism in nematode-trapping fungi.</title>
        <authorList>
            <person name="Ahren D.G."/>
        </authorList>
    </citation>
    <scope>NUCLEOTIDE SEQUENCE [LARGE SCALE GENOMIC DNA]</scope>
    <source>
        <strain evidence="4">CBS 200.50</strain>
    </source>
</reference>
<proteinExistence type="predicted"/>
<keyword evidence="4" id="KW-1185">Reference proteome</keyword>
<dbReference type="InterPro" id="IPR041899">
    <property type="entry name" value="MAGE_WH2"/>
</dbReference>
<dbReference type="PANTHER" id="PTHR11736:SF14">
    <property type="entry name" value="NSE3 HOMOLOG, SMC5-SMC6 COMPLEX COMPONENT"/>
    <property type="match status" value="1"/>
</dbReference>
<organism evidence="3 4">
    <name type="scientific">Dactylellina haptotyla (strain CBS 200.50)</name>
    <name type="common">Nematode-trapping fungus</name>
    <name type="synonym">Monacrosporium haptotylum</name>
    <dbReference type="NCBI Taxonomy" id="1284197"/>
    <lineage>
        <taxon>Eukaryota</taxon>
        <taxon>Fungi</taxon>
        <taxon>Dikarya</taxon>
        <taxon>Ascomycota</taxon>
        <taxon>Pezizomycotina</taxon>
        <taxon>Orbiliomycetes</taxon>
        <taxon>Orbiliales</taxon>
        <taxon>Orbiliaceae</taxon>
        <taxon>Dactylellina</taxon>
    </lineage>
</organism>
<sequence length="472" mass="52850">MVRTVQTGVRKRPRGSQREPTREPSEEEEEEEQEEEEEEDEDEAPPTSRQRKTYASASSSRRLTNQIASRRSRAPVEEEAEEESEEEEEERRPGRQQAGLQARQRKGKGLQQRRRRRDDDDDDDEEDDEEREGNEEMEEDVGEKKGVDPVSKLVRLALAMEYQKKPIRRQDISEKVLGQQYKSDFKAIFTEAEKALNLVFGFSMVEIPAVTERITLAQQRRHAQAEAQRGGAAAAAAATQATQQAQTETAAAAAKKKKDAAGSKSWQLVSTLPDKYRLPLLHAPLLPDDQTILGIGSTIVAMVYLSNRAISEETLKRHLRKFNVEDRIPVEGNRENGKMENIMAKLIREGYLVKLKDEVIPGQEQTYTYVVGPRGKLELGRQGVTEFVRRVYEGCDGEVDEGFERRVNRAIGKDDGKEEKAQGGDNGEEEEGSGRGGAGAGRRGGRGGARGGGRGGRRRRAGDSEEEEEESE</sequence>
<feature type="compositionally biased region" description="Acidic residues" evidence="1">
    <location>
        <begin position="25"/>
        <end position="44"/>
    </location>
</feature>
<dbReference type="Gene3D" id="1.10.10.1210">
    <property type="entry name" value="MAGE homology domain, winged helix WH2 motif"/>
    <property type="match status" value="1"/>
</dbReference>
<feature type="compositionally biased region" description="Gly residues" evidence="1">
    <location>
        <begin position="434"/>
        <end position="454"/>
    </location>
</feature>
<feature type="compositionally biased region" description="Basic residues" evidence="1">
    <location>
        <begin position="103"/>
        <end position="116"/>
    </location>
</feature>
<dbReference type="EMBL" id="AQGS01000054">
    <property type="protein sequence ID" value="EPS44275.1"/>
    <property type="molecule type" value="Genomic_DNA"/>
</dbReference>
<accession>S8AMY0</accession>
<comment type="caution">
    <text evidence="3">The sequence shown here is derived from an EMBL/GenBank/DDBJ whole genome shotgun (WGS) entry which is preliminary data.</text>
</comment>
<feature type="compositionally biased region" description="Acidic residues" evidence="1">
    <location>
        <begin position="119"/>
        <end position="141"/>
    </location>
</feature>